<keyword evidence="1" id="KW-1133">Transmembrane helix</keyword>
<name>A0A2H3D7F8_ARMGA</name>
<accession>A0A2H3D7F8</accession>
<protein>
    <submittedName>
        <fullName evidence="2">Uncharacterized protein</fullName>
    </submittedName>
</protein>
<dbReference type="Proteomes" id="UP000217790">
    <property type="component" value="Unassembled WGS sequence"/>
</dbReference>
<dbReference type="InParanoid" id="A0A2H3D7F8"/>
<feature type="transmembrane region" description="Helical" evidence="1">
    <location>
        <begin position="15"/>
        <end position="34"/>
    </location>
</feature>
<proteinExistence type="predicted"/>
<organism evidence="2 3">
    <name type="scientific">Armillaria gallica</name>
    <name type="common">Bulbous honey fungus</name>
    <name type="synonym">Armillaria bulbosa</name>
    <dbReference type="NCBI Taxonomy" id="47427"/>
    <lineage>
        <taxon>Eukaryota</taxon>
        <taxon>Fungi</taxon>
        <taxon>Dikarya</taxon>
        <taxon>Basidiomycota</taxon>
        <taxon>Agaricomycotina</taxon>
        <taxon>Agaricomycetes</taxon>
        <taxon>Agaricomycetidae</taxon>
        <taxon>Agaricales</taxon>
        <taxon>Marasmiineae</taxon>
        <taxon>Physalacriaceae</taxon>
        <taxon>Armillaria</taxon>
    </lineage>
</organism>
<evidence type="ECO:0000313" key="2">
    <source>
        <dbReference type="EMBL" id="PBK85007.1"/>
    </source>
</evidence>
<keyword evidence="3" id="KW-1185">Reference proteome</keyword>
<keyword evidence="1" id="KW-0812">Transmembrane</keyword>
<evidence type="ECO:0000256" key="1">
    <source>
        <dbReference type="SAM" id="Phobius"/>
    </source>
</evidence>
<dbReference type="EMBL" id="KZ293694">
    <property type="protein sequence ID" value="PBK85007.1"/>
    <property type="molecule type" value="Genomic_DNA"/>
</dbReference>
<feature type="transmembrane region" description="Helical" evidence="1">
    <location>
        <begin position="41"/>
        <end position="58"/>
    </location>
</feature>
<keyword evidence="1" id="KW-0472">Membrane</keyword>
<reference evidence="3" key="1">
    <citation type="journal article" date="2017" name="Nat. Ecol. Evol.">
        <title>Genome expansion and lineage-specific genetic innovations in the forest pathogenic fungi Armillaria.</title>
        <authorList>
            <person name="Sipos G."/>
            <person name="Prasanna A.N."/>
            <person name="Walter M.C."/>
            <person name="O'Connor E."/>
            <person name="Balint B."/>
            <person name="Krizsan K."/>
            <person name="Kiss B."/>
            <person name="Hess J."/>
            <person name="Varga T."/>
            <person name="Slot J."/>
            <person name="Riley R."/>
            <person name="Boka B."/>
            <person name="Rigling D."/>
            <person name="Barry K."/>
            <person name="Lee J."/>
            <person name="Mihaltcheva S."/>
            <person name="LaButti K."/>
            <person name="Lipzen A."/>
            <person name="Waldron R."/>
            <person name="Moloney N.M."/>
            <person name="Sperisen C."/>
            <person name="Kredics L."/>
            <person name="Vagvoelgyi C."/>
            <person name="Patrignani A."/>
            <person name="Fitzpatrick D."/>
            <person name="Nagy I."/>
            <person name="Doyle S."/>
            <person name="Anderson J.B."/>
            <person name="Grigoriev I.V."/>
            <person name="Gueldener U."/>
            <person name="Muensterkoetter M."/>
            <person name="Nagy L.G."/>
        </authorList>
    </citation>
    <scope>NUCLEOTIDE SEQUENCE [LARGE SCALE GENOMIC DNA]</scope>
    <source>
        <strain evidence="3">Ar21-2</strain>
    </source>
</reference>
<gene>
    <name evidence="2" type="ORF">ARMGADRAFT_1036708</name>
</gene>
<sequence length="274" mass="30230">MSLQPSPVIPSLGDTFGALFVGATIGAIYLWELARCPRRKYYLIALLGSCFGKIFYGISRLNECELGPLPARQWYYSLATALHASVLFPPKRRAVAELAIGSEAIQVFSKSRAEKGNETPFEFITIIDSNIWCYDGLDGCVRGLSRVKGSGKGAFTVRSFIRELMMKHRKSTPAPHISVQTIVTNTYVNASNLPEFCSALAEIFCYNAFQIQPSRLPWQSALLYPCATMSVSGARISQIESFSLSVPTVLRSKSPQMRGSVMWSSKVGMLGLYL</sequence>
<evidence type="ECO:0000313" key="3">
    <source>
        <dbReference type="Proteomes" id="UP000217790"/>
    </source>
</evidence>
<dbReference type="AlphaFoldDB" id="A0A2H3D7F8"/>